<evidence type="ECO:0000259" key="2">
    <source>
        <dbReference type="Pfam" id="PF05270"/>
    </source>
</evidence>
<evidence type="ECO:0000256" key="1">
    <source>
        <dbReference type="SAM" id="SignalP"/>
    </source>
</evidence>
<dbReference type="SUPFAM" id="SSF110221">
    <property type="entry name" value="AbfB domain"/>
    <property type="match status" value="2"/>
</dbReference>
<accession>A0ABM4CP70</accession>
<proteinExistence type="predicted"/>
<dbReference type="Gene3D" id="2.80.10.50">
    <property type="match status" value="2"/>
</dbReference>
<dbReference type="InterPro" id="IPR036195">
    <property type="entry name" value="AbfB_ABD_sf"/>
</dbReference>
<dbReference type="GeneID" id="101235716"/>
<dbReference type="InterPro" id="IPR036383">
    <property type="entry name" value="TSP1_rpt_sf"/>
</dbReference>
<name>A0ABM4CP70_HYDVU</name>
<evidence type="ECO:0000313" key="3">
    <source>
        <dbReference type="Proteomes" id="UP001652625"/>
    </source>
</evidence>
<dbReference type="RefSeq" id="XP_065663640.1">
    <property type="nucleotide sequence ID" value="XM_065807568.1"/>
</dbReference>
<organism evidence="3 4">
    <name type="scientific">Hydra vulgaris</name>
    <name type="common">Hydra</name>
    <name type="synonym">Hydra attenuata</name>
    <dbReference type="NCBI Taxonomy" id="6087"/>
    <lineage>
        <taxon>Eukaryota</taxon>
        <taxon>Metazoa</taxon>
        <taxon>Cnidaria</taxon>
        <taxon>Hydrozoa</taxon>
        <taxon>Hydroidolina</taxon>
        <taxon>Anthoathecata</taxon>
        <taxon>Aplanulata</taxon>
        <taxon>Hydridae</taxon>
        <taxon>Hydra</taxon>
    </lineage>
</organism>
<reference evidence="4" key="1">
    <citation type="submission" date="2025-08" db="UniProtKB">
        <authorList>
            <consortium name="RefSeq"/>
        </authorList>
    </citation>
    <scope>IDENTIFICATION</scope>
</reference>
<dbReference type="InterPro" id="IPR007934">
    <property type="entry name" value="AbfB_ABD"/>
</dbReference>
<feature type="domain" description="Alpha-L-arabinofuranosidase B arabinose-binding" evidence="2">
    <location>
        <begin position="226"/>
        <end position="330"/>
    </location>
</feature>
<feature type="chain" id="PRO_5047433676" evidence="1">
    <location>
        <begin position="22"/>
        <end position="598"/>
    </location>
</feature>
<keyword evidence="1" id="KW-0732">Signal</keyword>
<dbReference type="SMART" id="SM00209">
    <property type="entry name" value="TSP1"/>
    <property type="match status" value="1"/>
</dbReference>
<dbReference type="SUPFAM" id="SSF82895">
    <property type="entry name" value="TSP-1 type 1 repeat"/>
    <property type="match status" value="1"/>
</dbReference>
<dbReference type="Gene3D" id="2.20.100.10">
    <property type="entry name" value="Thrombospondin type-1 (TSP1) repeat"/>
    <property type="match status" value="1"/>
</dbReference>
<sequence length="598" mass="67982">MHILWLYVILFWYKNIHIIKCAKTESTKKGNYVTFTERIDALDKTLSLHAYPGKKPKLSELNDGADVFLKHNPAANGKTELISFESVKFPGYYLQAEMDDLVNRTMTLNNVTSDKQKDQASFFQEYRVLLNQNTYRLFGHEYYFLCTENQPPYETFIGKDDDTKSFYETCSYSDLPVDQAAIDQAMKGEDDLNSYTTILLRKAFSQHQLGIVANKDQIARVGMPADMFKVIQPGLVGVDLSASFQSEKYSDYYLVRKGKDIYLEKTDQSAHFAQAASFTIESLLDEQGSYYIHPYQSQTYSLGYLHTPPFNVRVLLSNNTNEFDFDTTWKMEAKNILIANLHFNIFNHPELADKGNGLNSNPSDNTESLVNSEVMKLISDSKSTLSYDTATRKAVQGKIDLKLLRNPSLVWHKLVSGHVDHLLQDKKMFSSFEGDPYSSLMHDDLLHEKTESKYTEVHGEFTDWTACSKTCGDGMQYRTAACTNPLPTCTPLQEWQKCMLNPCEASIATVSYPIGTTFQSDTNYDTITKAIHPNPAVCPTVCLNDCNPNTCAMSCCSTSMRKKSIIFYKPNYSRIDGNIQRKILKRSMKKFYASSSIT</sequence>
<feature type="signal peptide" evidence="1">
    <location>
        <begin position="1"/>
        <end position="21"/>
    </location>
</feature>
<dbReference type="Proteomes" id="UP001652625">
    <property type="component" value="Chromosome 10"/>
</dbReference>
<keyword evidence="3" id="KW-1185">Reference proteome</keyword>
<evidence type="ECO:0000313" key="4">
    <source>
        <dbReference type="RefSeq" id="XP_065663640.1"/>
    </source>
</evidence>
<dbReference type="InterPro" id="IPR000884">
    <property type="entry name" value="TSP1_rpt"/>
</dbReference>
<dbReference type="PROSITE" id="PS50092">
    <property type="entry name" value="TSP1"/>
    <property type="match status" value="1"/>
</dbReference>
<protein>
    <submittedName>
        <fullName evidence="4">Uncharacterized protein LOC101235716</fullName>
    </submittedName>
</protein>
<dbReference type="Pfam" id="PF00090">
    <property type="entry name" value="TSP_1"/>
    <property type="match status" value="1"/>
</dbReference>
<gene>
    <name evidence="4" type="primary">LOC101235716</name>
</gene>
<dbReference type="Pfam" id="PF05270">
    <property type="entry name" value="AbfB"/>
    <property type="match status" value="1"/>
</dbReference>